<reference evidence="2 3" key="1">
    <citation type="submission" date="2015-10" db="EMBL/GenBank/DDBJ databases">
        <title>Full genome of DAOMC 229536 Phialocephala scopiformis, a fungal endophyte of spruce producing the potent anti-insectan compound rugulosin.</title>
        <authorList>
            <consortium name="DOE Joint Genome Institute"/>
            <person name="Walker A.K."/>
            <person name="Frasz S.L."/>
            <person name="Seifert K.A."/>
            <person name="Miller J.D."/>
            <person name="Mondo S.J."/>
            <person name="Labutti K."/>
            <person name="Lipzen A."/>
            <person name="Dockter R."/>
            <person name="Kennedy M."/>
            <person name="Grigoriev I.V."/>
            <person name="Spatafora J.W."/>
        </authorList>
    </citation>
    <scope>NUCLEOTIDE SEQUENCE [LARGE SCALE GENOMIC DNA]</scope>
    <source>
        <strain evidence="2 3">CBS 120377</strain>
    </source>
</reference>
<organism evidence="2 3">
    <name type="scientific">Mollisia scopiformis</name>
    <name type="common">Conifer needle endophyte fungus</name>
    <name type="synonym">Phialocephala scopiformis</name>
    <dbReference type="NCBI Taxonomy" id="149040"/>
    <lineage>
        <taxon>Eukaryota</taxon>
        <taxon>Fungi</taxon>
        <taxon>Dikarya</taxon>
        <taxon>Ascomycota</taxon>
        <taxon>Pezizomycotina</taxon>
        <taxon>Leotiomycetes</taxon>
        <taxon>Helotiales</taxon>
        <taxon>Mollisiaceae</taxon>
        <taxon>Mollisia</taxon>
    </lineage>
</organism>
<keyword evidence="3" id="KW-1185">Reference proteome</keyword>
<sequence length="375" mass="40712">MSTFTPINQPATAPAAVETTQPPIDASALWSHVSYEYVLRQDTPQWAIDFQPGMLARLGLKHGEYDVGPRTIEGHSSQPRLCSKTRPSMEYMAYCILARMPGGKATKAVLIQMGREWTGKDKEPSKPSKRSKPSASRAKFSPCNTGTTFTGIEMPGKVSKLIRIATTAEVAAAVAVEKAKAAAAERKAAEEEAARQAAQEQAAQGSSATATPEPALQKPGKRGHDSNMNKSNDKQNISAPSSSKRPRVMSKKTKPEQARPAPAPETPEPSSPLRVDTSPLWEEVLNKKPEEEESVPALPTLAALRVFPALVPEVHLEPSFSNPLGHTVSYDSWKAETDALSHEFVALSREIRDCLFFYINTEKAEQVAAQASETL</sequence>
<dbReference type="RefSeq" id="XP_018067094.1">
    <property type="nucleotide sequence ID" value="XM_018220282.1"/>
</dbReference>
<feature type="compositionally biased region" description="Low complexity" evidence="1">
    <location>
        <begin position="133"/>
        <end position="142"/>
    </location>
</feature>
<evidence type="ECO:0000256" key="1">
    <source>
        <dbReference type="SAM" id="MobiDB-lite"/>
    </source>
</evidence>
<proteinExistence type="predicted"/>
<name>A0A194WYH9_MOLSC</name>
<feature type="compositionally biased region" description="Pro residues" evidence="1">
    <location>
        <begin position="261"/>
        <end position="270"/>
    </location>
</feature>
<gene>
    <name evidence="2" type="ORF">LY89DRAFT_737657</name>
</gene>
<dbReference type="EMBL" id="KQ947423">
    <property type="protein sequence ID" value="KUJ12739.1"/>
    <property type="molecule type" value="Genomic_DNA"/>
</dbReference>
<dbReference type="AlphaFoldDB" id="A0A194WYH9"/>
<accession>A0A194WYH9</accession>
<feature type="compositionally biased region" description="Polar residues" evidence="1">
    <location>
        <begin position="234"/>
        <end position="243"/>
    </location>
</feature>
<dbReference type="GeneID" id="28830008"/>
<dbReference type="KEGG" id="psco:LY89DRAFT_737657"/>
<feature type="region of interest" description="Disordered" evidence="1">
    <location>
        <begin position="115"/>
        <end position="146"/>
    </location>
</feature>
<feature type="compositionally biased region" description="Basic and acidic residues" evidence="1">
    <location>
        <begin position="222"/>
        <end position="233"/>
    </location>
</feature>
<feature type="region of interest" description="Disordered" evidence="1">
    <location>
        <begin position="190"/>
        <end position="275"/>
    </location>
</feature>
<protein>
    <submittedName>
        <fullName evidence="2">Uncharacterized protein</fullName>
    </submittedName>
</protein>
<evidence type="ECO:0000313" key="3">
    <source>
        <dbReference type="Proteomes" id="UP000070700"/>
    </source>
</evidence>
<dbReference type="InParanoid" id="A0A194WYH9"/>
<evidence type="ECO:0000313" key="2">
    <source>
        <dbReference type="EMBL" id="KUJ12739.1"/>
    </source>
</evidence>
<dbReference type="Proteomes" id="UP000070700">
    <property type="component" value="Unassembled WGS sequence"/>
</dbReference>
<feature type="compositionally biased region" description="Basic and acidic residues" evidence="1">
    <location>
        <begin position="117"/>
        <end position="126"/>
    </location>
</feature>